<dbReference type="InterPro" id="IPR011006">
    <property type="entry name" value="CheY-like_superfamily"/>
</dbReference>
<dbReference type="EMBL" id="QDGZ01000008">
    <property type="protein sequence ID" value="PVG81477.1"/>
    <property type="molecule type" value="Genomic_DNA"/>
</dbReference>
<evidence type="ECO:0000256" key="6">
    <source>
        <dbReference type="PROSITE-ProRule" id="PRU00169"/>
    </source>
</evidence>
<dbReference type="PANTHER" id="PTHR48111">
    <property type="entry name" value="REGULATOR OF RPOS"/>
    <property type="match status" value="1"/>
</dbReference>
<dbReference type="SMART" id="SM00862">
    <property type="entry name" value="Trans_reg_C"/>
    <property type="match status" value="1"/>
</dbReference>
<comment type="caution">
    <text evidence="6">Lacks conserved residue(s) required for the propagation of feature annotation.</text>
</comment>
<evidence type="ECO:0000256" key="5">
    <source>
        <dbReference type="ARBA" id="ARBA00023163"/>
    </source>
</evidence>
<sequence length="177" mass="19450">MDGVEVCRRIRDTSDCYVVMLTARAQEIDVLIGLEVGADDYIAKPFSPRELTARVAALFRRPRGAPDQTRAASPASPAVIDGGAGLLVDRNAHLVTIDGDVVDLTRTEYDLLCHLAARSGTVVPRGELLREVWDTEFTGDSHVVDVHVANLRRKLRLHSTTSWIRTVRGVGFRFDGA</sequence>
<dbReference type="InterPro" id="IPR036388">
    <property type="entry name" value="WH-like_DNA-bd_sf"/>
</dbReference>
<dbReference type="GO" id="GO:0005829">
    <property type="term" value="C:cytosol"/>
    <property type="evidence" value="ECO:0007669"/>
    <property type="project" value="TreeGrafter"/>
</dbReference>
<dbReference type="CDD" id="cd00383">
    <property type="entry name" value="trans_reg_C"/>
    <property type="match status" value="1"/>
</dbReference>
<dbReference type="InterPro" id="IPR001789">
    <property type="entry name" value="Sig_transdc_resp-reg_receiver"/>
</dbReference>
<proteinExistence type="predicted"/>
<keyword evidence="4 7" id="KW-0238">DNA-binding</keyword>
<comment type="caution">
    <text evidence="10">The sequence shown here is derived from an EMBL/GenBank/DDBJ whole genome shotgun (WGS) entry which is preliminary data.</text>
</comment>
<dbReference type="GO" id="GO:0000156">
    <property type="term" value="F:phosphorelay response regulator activity"/>
    <property type="evidence" value="ECO:0007669"/>
    <property type="project" value="TreeGrafter"/>
</dbReference>
<evidence type="ECO:0000256" key="2">
    <source>
        <dbReference type="ARBA" id="ARBA00023012"/>
    </source>
</evidence>
<dbReference type="InterPro" id="IPR001867">
    <property type="entry name" value="OmpR/PhoB-type_DNA-bd"/>
</dbReference>
<dbReference type="InterPro" id="IPR039420">
    <property type="entry name" value="WalR-like"/>
</dbReference>
<evidence type="ECO:0000256" key="7">
    <source>
        <dbReference type="PROSITE-ProRule" id="PRU01091"/>
    </source>
</evidence>
<dbReference type="Pfam" id="PF00072">
    <property type="entry name" value="Response_reg"/>
    <property type="match status" value="1"/>
</dbReference>
<reference evidence="10 11" key="1">
    <citation type="submission" date="2018-04" db="EMBL/GenBank/DDBJ databases">
        <title>Genome of Nocardioides gansuensis WSJ-1.</title>
        <authorList>
            <person name="Wu S."/>
            <person name="Wang G."/>
        </authorList>
    </citation>
    <scope>NUCLEOTIDE SEQUENCE [LARGE SCALE GENOMIC DNA]</scope>
    <source>
        <strain evidence="10 11">WSJ-1</strain>
    </source>
</reference>
<name>A0A2T8F733_9ACTN</name>
<keyword evidence="1" id="KW-0597">Phosphoprotein</keyword>
<keyword evidence="11" id="KW-1185">Reference proteome</keyword>
<evidence type="ECO:0000313" key="11">
    <source>
        <dbReference type="Proteomes" id="UP000246018"/>
    </source>
</evidence>
<dbReference type="GO" id="GO:0006355">
    <property type="term" value="P:regulation of DNA-templated transcription"/>
    <property type="evidence" value="ECO:0007669"/>
    <property type="project" value="InterPro"/>
</dbReference>
<feature type="domain" description="Response regulatory" evidence="8">
    <location>
        <begin position="1"/>
        <end position="59"/>
    </location>
</feature>
<evidence type="ECO:0000313" key="10">
    <source>
        <dbReference type="EMBL" id="PVG81477.1"/>
    </source>
</evidence>
<protein>
    <submittedName>
        <fullName evidence="10">DNA-binding response regulator</fullName>
    </submittedName>
</protein>
<evidence type="ECO:0000259" key="9">
    <source>
        <dbReference type="PROSITE" id="PS51755"/>
    </source>
</evidence>
<feature type="domain" description="OmpR/PhoB-type" evidence="9">
    <location>
        <begin position="77"/>
        <end position="176"/>
    </location>
</feature>
<dbReference type="Pfam" id="PF00486">
    <property type="entry name" value="Trans_reg_C"/>
    <property type="match status" value="1"/>
</dbReference>
<dbReference type="GO" id="GO:0032993">
    <property type="term" value="C:protein-DNA complex"/>
    <property type="evidence" value="ECO:0007669"/>
    <property type="project" value="TreeGrafter"/>
</dbReference>
<dbReference type="FunFam" id="1.10.10.10:FF:000018">
    <property type="entry name" value="DNA-binding response regulator ResD"/>
    <property type="match status" value="1"/>
</dbReference>
<dbReference type="OrthoDB" id="5511894at2"/>
<dbReference type="PROSITE" id="PS51755">
    <property type="entry name" value="OMPR_PHOB"/>
    <property type="match status" value="1"/>
</dbReference>
<evidence type="ECO:0000256" key="3">
    <source>
        <dbReference type="ARBA" id="ARBA00023015"/>
    </source>
</evidence>
<keyword evidence="5" id="KW-0804">Transcription</keyword>
<keyword evidence="3" id="KW-0805">Transcription regulation</keyword>
<dbReference type="AlphaFoldDB" id="A0A2T8F733"/>
<dbReference type="PANTHER" id="PTHR48111:SF4">
    <property type="entry name" value="DNA-BINDING DUAL TRANSCRIPTIONAL REGULATOR OMPR"/>
    <property type="match status" value="1"/>
</dbReference>
<evidence type="ECO:0000256" key="1">
    <source>
        <dbReference type="ARBA" id="ARBA00022553"/>
    </source>
</evidence>
<gene>
    <name evidence="10" type="ORF">DDE18_18555</name>
</gene>
<accession>A0A2T8F733</accession>
<dbReference type="Gene3D" id="1.10.10.10">
    <property type="entry name" value="Winged helix-like DNA-binding domain superfamily/Winged helix DNA-binding domain"/>
    <property type="match status" value="1"/>
</dbReference>
<dbReference type="Proteomes" id="UP000246018">
    <property type="component" value="Unassembled WGS sequence"/>
</dbReference>
<organism evidence="10 11">
    <name type="scientific">Nocardioides gansuensis</name>
    <dbReference type="NCBI Taxonomy" id="2138300"/>
    <lineage>
        <taxon>Bacteria</taxon>
        <taxon>Bacillati</taxon>
        <taxon>Actinomycetota</taxon>
        <taxon>Actinomycetes</taxon>
        <taxon>Propionibacteriales</taxon>
        <taxon>Nocardioidaceae</taxon>
        <taxon>Nocardioides</taxon>
    </lineage>
</organism>
<evidence type="ECO:0000259" key="8">
    <source>
        <dbReference type="PROSITE" id="PS50110"/>
    </source>
</evidence>
<dbReference type="InterPro" id="IPR016032">
    <property type="entry name" value="Sig_transdc_resp-reg_C-effctor"/>
</dbReference>
<dbReference type="Gene3D" id="6.10.250.690">
    <property type="match status" value="1"/>
</dbReference>
<feature type="DNA-binding region" description="OmpR/PhoB-type" evidence="7">
    <location>
        <begin position="77"/>
        <end position="176"/>
    </location>
</feature>
<dbReference type="SUPFAM" id="SSF46894">
    <property type="entry name" value="C-terminal effector domain of the bipartite response regulators"/>
    <property type="match status" value="1"/>
</dbReference>
<dbReference type="PROSITE" id="PS50110">
    <property type="entry name" value="RESPONSE_REGULATORY"/>
    <property type="match status" value="1"/>
</dbReference>
<dbReference type="SUPFAM" id="SSF52172">
    <property type="entry name" value="CheY-like"/>
    <property type="match status" value="1"/>
</dbReference>
<evidence type="ECO:0000256" key="4">
    <source>
        <dbReference type="ARBA" id="ARBA00023125"/>
    </source>
</evidence>
<keyword evidence="2" id="KW-0902">Two-component regulatory system</keyword>
<dbReference type="GO" id="GO:0000976">
    <property type="term" value="F:transcription cis-regulatory region binding"/>
    <property type="evidence" value="ECO:0007669"/>
    <property type="project" value="TreeGrafter"/>
</dbReference>